<feature type="domain" description="ABC transmembrane type-1" evidence="8">
    <location>
        <begin position="73"/>
        <end position="271"/>
    </location>
</feature>
<dbReference type="PANTHER" id="PTHR43839:SF3">
    <property type="entry name" value="OLIGOPEPTIDE ABC TRANSPORTER, PERMEASE PROTEIN"/>
    <property type="match status" value="1"/>
</dbReference>
<dbReference type="GO" id="GO:0055085">
    <property type="term" value="P:transmembrane transport"/>
    <property type="evidence" value="ECO:0007669"/>
    <property type="project" value="InterPro"/>
</dbReference>
<dbReference type="EMBL" id="AVBF01000014">
    <property type="protein sequence ID" value="KGP73342.1"/>
    <property type="molecule type" value="Genomic_DNA"/>
</dbReference>
<dbReference type="CDD" id="cd06261">
    <property type="entry name" value="TM_PBP2"/>
    <property type="match status" value="2"/>
</dbReference>
<feature type="transmembrane region" description="Helical" evidence="6">
    <location>
        <begin position="415"/>
        <end position="439"/>
    </location>
</feature>
<sequence>MVKQFMKFWLYYAVGIVGIVIISVVPFIIQDGNLQDSFSIIWKMCIQLVNPEYWVFIYKDNPEPIFSFLWGPFLYSMQLLGSALFIGFSLAFILAFLVKRSPSAVRRSVQVFLNVFETVPDILFAYGLQLLVVYAYQKFGMELFGIATTGDDSRIYLAPILTIAIVPFISMFRLVLIEIEVEEQKPYVQLAKGKGIHLNLIYIKHMLRNILPIAMYHSKVIVWASLSSLFVISRIFNIFGITYYMTLDFRPMSIACSLIMIFTPFYILYSLADKYIERNVNMGVASSSVEEPSPFKRKSLHLTSGLKELLFTLLRVLHPNRWLSVCKKLIISLSRHMRNGKFAAGSLFLFCLFMYSLYLSYLAKTPIDQVRFRKGEDGGITGGPPHPPGMPFLLGSDRYGFSIADQIIVGAKYTLLVAFVVALLRVGIGFLFGIGYAFFLNSKFQEVVKKLTDPLHFLPLSVVAYILLKPIIFPATRPDIWTYGFFSRMGLEVLILTILVIPLTTVLVGNEIRSIQEKEFIQNAKTLGASSGRILGVHIMPHLWTRLFLLFGRQFNQVLIILLHLGVFNLFFGGTIQEKYDNPPRSVTNEWAGLIGANKDHIYSGKYWMVVWPLLAFMVTIFAMQLIVKGVEEVQYKKLGAPQAKPKQRKNNPSLPATKEAHNQDEFQFKYPYHF</sequence>
<protein>
    <submittedName>
        <fullName evidence="9">ABC transporter permease</fullName>
    </submittedName>
</protein>
<dbReference type="InterPro" id="IPR000515">
    <property type="entry name" value="MetI-like"/>
</dbReference>
<keyword evidence="5 6" id="KW-0472">Membrane</keyword>
<dbReference type="Gene3D" id="1.10.3720.10">
    <property type="entry name" value="MetI-like"/>
    <property type="match status" value="2"/>
</dbReference>
<comment type="subcellular location">
    <subcellularLocation>
        <location evidence="6">Cell membrane</location>
        <topology evidence="6">Multi-pass membrane protein</topology>
    </subcellularLocation>
    <subcellularLocation>
        <location evidence="1">Membrane</location>
        <topology evidence="1">Multi-pass membrane protein</topology>
    </subcellularLocation>
</comment>
<dbReference type="Proteomes" id="UP000030147">
    <property type="component" value="Unassembled WGS sequence"/>
</dbReference>
<evidence type="ECO:0000256" key="6">
    <source>
        <dbReference type="RuleBase" id="RU363032"/>
    </source>
</evidence>
<dbReference type="AlphaFoldDB" id="A0A0A2TC35"/>
<feature type="transmembrane region" description="Helical" evidence="6">
    <location>
        <begin position="220"/>
        <end position="246"/>
    </location>
</feature>
<evidence type="ECO:0000256" key="1">
    <source>
        <dbReference type="ARBA" id="ARBA00004141"/>
    </source>
</evidence>
<comment type="caution">
    <text evidence="9">The sequence shown here is derived from an EMBL/GenBank/DDBJ whole genome shotgun (WGS) entry which is preliminary data.</text>
</comment>
<gene>
    <name evidence="9" type="ORF">N782_05545</name>
</gene>
<evidence type="ECO:0000313" key="9">
    <source>
        <dbReference type="EMBL" id="KGP73342.1"/>
    </source>
</evidence>
<keyword evidence="4 6" id="KW-1133">Transmembrane helix</keyword>
<accession>A0A0A2TC35</accession>
<evidence type="ECO:0000256" key="3">
    <source>
        <dbReference type="ARBA" id="ARBA00022692"/>
    </source>
</evidence>
<dbReference type="STRING" id="1385514.N782_05545"/>
<evidence type="ECO:0000256" key="4">
    <source>
        <dbReference type="ARBA" id="ARBA00022989"/>
    </source>
</evidence>
<name>A0A0A2TC35_9BACI</name>
<keyword evidence="3 6" id="KW-0812">Transmembrane</keyword>
<evidence type="ECO:0000259" key="8">
    <source>
        <dbReference type="PROSITE" id="PS50928"/>
    </source>
</evidence>
<dbReference type="PROSITE" id="PS50928">
    <property type="entry name" value="ABC_TM1"/>
    <property type="match status" value="2"/>
</dbReference>
<dbReference type="Pfam" id="PF00528">
    <property type="entry name" value="BPD_transp_1"/>
    <property type="match status" value="2"/>
</dbReference>
<comment type="similarity">
    <text evidence="6">Belongs to the binding-protein-dependent transport system permease family.</text>
</comment>
<keyword evidence="2 6" id="KW-0813">Transport</keyword>
<dbReference type="eggNOG" id="COG0601">
    <property type="taxonomic scope" value="Bacteria"/>
</dbReference>
<feature type="transmembrane region" description="Helical" evidence="6">
    <location>
        <begin position="156"/>
        <end position="176"/>
    </location>
</feature>
<reference evidence="9 10" key="1">
    <citation type="journal article" date="2015" name="Stand. Genomic Sci.">
        <title>High quality draft genome sequence of the moderately halophilic bacterium Pontibacillus yanchengensis Y32(T) and comparison among Pontibacillus genomes.</title>
        <authorList>
            <person name="Huang J."/>
            <person name="Qiao Z.X."/>
            <person name="Tang J.W."/>
            <person name="Wang G."/>
        </authorList>
    </citation>
    <scope>NUCLEOTIDE SEQUENCE [LARGE SCALE GENOMIC DNA]</scope>
    <source>
        <strain evidence="9 10">Y32</strain>
    </source>
</reference>
<feature type="transmembrane region" description="Helical" evidence="6">
    <location>
        <begin position="342"/>
        <end position="363"/>
    </location>
</feature>
<feature type="transmembrane region" description="Helical" evidence="6">
    <location>
        <begin position="9"/>
        <end position="29"/>
    </location>
</feature>
<feature type="transmembrane region" description="Helical" evidence="6">
    <location>
        <begin position="607"/>
        <end position="628"/>
    </location>
</feature>
<keyword evidence="10" id="KW-1185">Reference proteome</keyword>
<dbReference type="PANTHER" id="PTHR43839">
    <property type="entry name" value="OPPC IN A BINDING PROTEIN-DEPENDENT TRANSPORT SYSTEM"/>
    <property type="match status" value="1"/>
</dbReference>
<feature type="transmembrane region" description="Helical" evidence="6">
    <location>
        <begin position="485"/>
        <end position="508"/>
    </location>
</feature>
<feature type="transmembrane region" description="Helical" evidence="6">
    <location>
        <begin position="451"/>
        <end position="473"/>
    </location>
</feature>
<evidence type="ECO:0000256" key="5">
    <source>
        <dbReference type="ARBA" id="ARBA00023136"/>
    </source>
</evidence>
<dbReference type="GO" id="GO:0005886">
    <property type="term" value="C:plasma membrane"/>
    <property type="evidence" value="ECO:0007669"/>
    <property type="project" value="UniProtKB-SubCell"/>
</dbReference>
<evidence type="ECO:0000313" key="10">
    <source>
        <dbReference type="Proteomes" id="UP000030147"/>
    </source>
</evidence>
<evidence type="ECO:0000256" key="7">
    <source>
        <dbReference type="SAM" id="MobiDB-lite"/>
    </source>
</evidence>
<proteinExistence type="inferred from homology"/>
<feature type="domain" description="ABC transmembrane type-1" evidence="8">
    <location>
        <begin position="411"/>
        <end position="628"/>
    </location>
</feature>
<dbReference type="InterPro" id="IPR035906">
    <property type="entry name" value="MetI-like_sf"/>
</dbReference>
<feature type="transmembrane region" description="Helical" evidence="6">
    <location>
        <begin position="555"/>
        <end position="576"/>
    </location>
</feature>
<evidence type="ECO:0000256" key="2">
    <source>
        <dbReference type="ARBA" id="ARBA00022448"/>
    </source>
</evidence>
<dbReference type="eggNOG" id="COG1173">
    <property type="taxonomic scope" value="Bacteria"/>
</dbReference>
<feature type="transmembrane region" description="Helical" evidence="6">
    <location>
        <begin position="252"/>
        <end position="272"/>
    </location>
</feature>
<organism evidence="9 10">
    <name type="scientific">Pontibacillus yanchengensis Y32</name>
    <dbReference type="NCBI Taxonomy" id="1385514"/>
    <lineage>
        <taxon>Bacteria</taxon>
        <taxon>Bacillati</taxon>
        <taxon>Bacillota</taxon>
        <taxon>Bacilli</taxon>
        <taxon>Bacillales</taxon>
        <taxon>Bacillaceae</taxon>
        <taxon>Pontibacillus</taxon>
    </lineage>
</organism>
<feature type="region of interest" description="Disordered" evidence="7">
    <location>
        <begin position="642"/>
        <end position="665"/>
    </location>
</feature>
<feature type="transmembrane region" description="Helical" evidence="6">
    <location>
        <begin position="79"/>
        <end position="99"/>
    </location>
</feature>
<feature type="transmembrane region" description="Helical" evidence="6">
    <location>
        <begin position="111"/>
        <end position="136"/>
    </location>
</feature>
<dbReference type="SUPFAM" id="SSF161098">
    <property type="entry name" value="MetI-like"/>
    <property type="match status" value="2"/>
</dbReference>